<evidence type="ECO:0000256" key="1">
    <source>
        <dbReference type="ARBA" id="ARBA00004370"/>
    </source>
</evidence>
<accession>A0A9P0G6H3</accession>
<dbReference type="CDD" id="cd15738">
    <property type="entry name" value="FYVE_MTMR_unchar"/>
    <property type="match status" value="1"/>
</dbReference>
<dbReference type="FunFam" id="2.30.29.30:FF:000135">
    <property type="entry name" value="Myotubularin related protein 6"/>
    <property type="match status" value="1"/>
</dbReference>
<dbReference type="GO" id="GO:0016020">
    <property type="term" value="C:membrane"/>
    <property type="evidence" value="ECO:0007669"/>
    <property type="project" value="UniProtKB-SubCell"/>
</dbReference>
<feature type="domain" description="Myotubularin phosphatase" evidence="22">
    <location>
        <begin position="360"/>
        <end position="732"/>
    </location>
</feature>
<dbReference type="PANTHER" id="PTHR10807:SF8">
    <property type="entry name" value="PHOSPHATIDYLINOSITOL-3-PHOSPHATE PHOSPHATASE"/>
    <property type="match status" value="1"/>
</dbReference>
<keyword evidence="11" id="KW-0443">Lipid metabolism</keyword>
<keyword evidence="6" id="KW-0479">Metal-binding</keyword>
<dbReference type="InterPro" id="IPR000306">
    <property type="entry name" value="Znf_FYVE"/>
</dbReference>
<dbReference type="InterPro" id="IPR012677">
    <property type="entry name" value="Nucleotide-bd_a/b_plait_sf"/>
</dbReference>
<evidence type="ECO:0000259" key="21">
    <source>
        <dbReference type="PROSITE" id="PS50178"/>
    </source>
</evidence>
<dbReference type="Gene3D" id="2.30.29.30">
    <property type="entry name" value="Pleckstrin-homology domain (PH domain)/Phosphotyrosine-binding domain (PTB)"/>
    <property type="match status" value="1"/>
</dbReference>
<dbReference type="InterPro" id="IPR013083">
    <property type="entry name" value="Znf_RING/FYVE/PHD"/>
</dbReference>
<dbReference type="InterPro" id="IPR017455">
    <property type="entry name" value="Znf_FYVE-rel"/>
</dbReference>
<dbReference type="SUPFAM" id="SSF54928">
    <property type="entry name" value="RNA-binding domain, RBD"/>
    <property type="match status" value="1"/>
</dbReference>
<keyword evidence="7 17" id="KW-0863">Zinc-finger</keyword>
<dbReference type="PROSITE" id="PS50102">
    <property type="entry name" value="RRM"/>
    <property type="match status" value="1"/>
</dbReference>
<dbReference type="GO" id="GO:0004438">
    <property type="term" value="F:phosphatidylinositol-3-phosphate phosphatase activity"/>
    <property type="evidence" value="ECO:0007669"/>
    <property type="project" value="TreeGrafter"/>
</dbReference>
<dbReference type="EMBL" id="OV651813">
    <property type="protein sequence ID" value="CAH1098630.1"/>
    <property type="molecule type" value="Genomic_DNA"/>
</dbReference>
<dbReference type="GO" id="GO:0008270">
    <property type="term" value="F:zinc ion binding"/>
    <property type="evidence" value="ECO:0007669"/>
    <property type="project" value="UniProtKB-KW"/>
</dbReference>
<dbReference type="InterPro" id="IPR011993">
    <property type="entry name" value="PH-like_dom_sf"/>
</dbReference>
<keyword evidence="9" id="KW-0862">Zinc</keyword>
<dbReference type="OrthoDB" id="271628at2759"/>
<evidence type="ECO:0000259" key="20">
    <source>
        <dbReference type="PROSITE" id="PS50102"/>
    </source>
</evidence>
<gene>
    <name evidence="23" type="ORF">PSYICH_LOCUS312</name>
</gene>
<evidence type="ECO:0000256" key="3">
    <source>
        <dbReference type="ARBA" id="ARBA00007471"/>
    </source>
</evidence>
<dbReference type="Pfam" id="PF06602">
    <property type="entry name" value="Myotub-related"/>
    <property type="match status" value="1"/>
</dbReference>
<keyword evidence="10 18" id="KW-0694">RNA-binding</keyword>
<evidence type="ECO:0000256" key="12">
    <source>
        <dbReference type="ARBA" id="ARBA00023136"/>
    </source>
</evidence>
<evidence type="ECO:0000256" key="14">
    <source>
        <dbReference type="ARBA" id="ARBA00032571"/>
    </source>
</evidence>
<dbReference type="Proteomes" id="UP001153636">
    <property type="component" value="Chromosome 1"/>
</dbReference>
<evidence type="ECO:0000256" key="18">
    <source>
        <dbReference type="PROSITE-ProRule" id="PRU00176"/>
    </source>
</evidence>
<evidence type="ECO:0000256" key="9">
    <source>
        <dbReference type="ARBA" id="ARBA00022833"/>
    </source>
</evidence>
<dbReference type="Pfam" id="PF21098">
    <property type="entry name" value="PH-GRAM_MTMR6-like"/>
    <property type="match status" value="1"/>
</dbReference>
<evidence type="ECO:0000256" key="6">
    <source>
        <dbReference type="ARBA" id="ARBA00022723"/>
    </source>
</evidence>
<dbReference type="Gene3D" id="3.30.70.330">
    <property type="match status" value="1"/>
</dbReference>
<name>A0A9P0G6H3_9CUCU</name>
<evidence type="ECO:0000256" key="16">
    <source>
        <dbReference type="PIRSR" id="PIRSR630564-2"/>
    </source>
</evidence>
<dbReference type="SUPFAM" id="SSF52799">
    <property type="entry name" value="(Phosphotyrosine protein) phosphatases II"/>
    <property type="match status" value="1"/>
</dbReference>
<protein>
    <recommendedName>
        <fullName evidence="5">RNA-binding protein 42</fullName>
        <ecNumber evidence="4">3.1.3.95</ecNumber>
    </recommendedName>
    <alternativeName>
        <fullName evidence="14">Phosphatidylinositol-3,5-bisphosphate 3-phosphatase</fullName>
    </alternativeName>
    <alternativeName>
        <fullName evidence="13">RNA-binding motif protein 42</fullName>
    </alternativeName>
</protein>
<dbReference type="CDD" id="cd13210">
    <property type="entry name" value="PH-GRAM_MTMR6-like"/>
    <property type="match status" value="1"/>
</dbReference>
<feature type="domain" description="RRM" evidence="20">
    <location>
        <begin position="181"/>
        <end position="251"/>
    </location>
</feature>
<dbReference type="CDD" id="cd12383">
    <property type="entry name" value="RRM_RBM42"/>
    <property type="match status" value="1"/>
</dbReference>
<evidence type="ECO:0000256" key="13">
    <source>
        <dbReference type="ARBA" id="ARBA00030574"/>
    </source>
</evidence>
<evidence type="ECO:0000256" key="4">
    <source>
        <dbReference type="ARBA" id="ARBA00012903"/>
    </source>
</evidence>
<feature type="region of interest" description="Disordered" evidence="19">
    <location>
        <begin position="143"/>
        <end position="172"/>
    </location>
</feature>
<comment type="similarity">
    <text evidence="3">Belongs to the protein-tyrosine phosphatase family. Non-receptor class myotubularin subfamily.</text>
</comment>
<comment type="subcellular location">
    <subcellularLocation>
        <location evidence="1">Membrane</location>
    </subcellularLocation>
</comment>
<evidence type="ECO:0000256" key="7">
    <source>
        <dbReference type="ARBA" id="ARBA00022771"/>
    </source>
</evidence>
<evidence type="ECO:0000259" key="22">
    <source>
        <dbReference type="PROSITE" id="PS51339"/>
    </source>
</evidence>
<evidence type="ECO:0000256" key="11">
    <source>
        <dbReference type="ARBA" id="ARBA00023098"/>
    </source>
</evidence>
<dbReference type="GO" id="GO:0005737">
    <property type="term" value="C:cytoplasm"/>
    <property type="evidence" value="ECO:0007669"/>
    <property type="project" value="TreeGrafter"/>
</dbReference>
<dbReference type="GO" id="GO:0052629">
    <property type="term" value="F:phosphatidylinositol-3,5-bisphosphate 3-phosphatase activity"/>
    <property type="evidence" value="ECO:0007669"/>
    <property type="project" value="UniProtKB-EC"/>
</dbReference>
<reference evidence="23" key="1">
    <citation type="submission" date="2022-01" db="EMBL/GenBank/DDBJ databases">
        <authorList>
            <person name="King R."/>
        </authorList>
    </citation>
    <scope>NUCLEOTIDE SEQUENCE</scope>
</reference>
<dbReference type="SMART" id="SM00064">
    <property type="entry name" value="FYVE"/>
    <property type="match status" value="1"/>
</dbReference>
<evidence type="ECO:0000313" key="23">
    <source>
        <dbReference type="EMBL" id="CAH1098630.1"/>
    </source>
</evidence>
<dbReference type="GO" id="GO:0046856">
    <property type="term" value="P:phosphatidylinositol dephosphorylation"/>
    <property type="evidence" value="ECO:0007669"/>
    <property type="project" value="TreeGrafter"/>
</dbReference>
<evidence type="ECO:0000256" key="15">
    <source>
        <dbReference type="PIRSR" id="PIRSR630564-1"/>
    </source>
</evidence>
<evidence type="ECO:0000256" key="2">
    <source>
        <dbReference type="ARBA" id="ARBA00007408"/>
    </source>
</evidence>
<dbReference type="InterPro" id="IPR016130">
    <property type="entry name" value="Tyr_Pase_AS"/>
</dbReference>
<feature type="binding site" evidence="16">
    <location>
        <begin position="508"/>
        <end position="509"/>
    </location>
    <ligand>
        <name>substrate</name>
    </ligand>
</feature>
<organism evidence="23 24">
    <name type="scientific">Psylliodes chrysocephalus</name>
    <dbReference type="NCBI Taxonomy" id="3402493"/>
    <lineage>
        <taxon>Eukaryota</taxon>
        <taxon>Metazoa</taxon>
        <taxon>Ecdysozoa</taxon>
        <taxon>Arthropoda</taxon>
        <taxon>Hexapoda</taxon>
        <taxon>Insecta</taxon>
        <taxon>Pterygota</taxon>
        <taxon>Neoptera</taxon>
        <taxon>Endopterygota</taxon>
        <taxon>Coleoptera</taxon>
        <taxon>Polyphaga</taxon>
        <taxon>Cucujiformia</taxon>
        <taxon>Chrysomeloidea</taxon>
        <taxon>Chrysomelidae</taxon>
        <taxon>Galerucinae</taxon>
        <taxon>Alticini</taxon>
        <taxon>Psylliodes</taxon>
    </lineage>
</organism>
<dbReference type="PROSITE" id="PS00383">
    <property type="entry name" value="TYR_PHOSPHATASE_1"/>
    <property type="match status" value="1"/>
</dbReference>
<dbReference type="PANTHER" id="PTHR10807">
    <property type="entry name" value="MYOTUBULARIN-RELATED"/>
    <property type="match status" value="1"/>
</dbReference>
<dbReference type="SMART" id="SM00404">
    <property type="entry name" value="PTPc_motif"/>
    <property type="match status" value="1"/>
</dbReference>
<comment type="similarity">
    <text evidence="2">Belongs to the RRM RBM42 family.</text>
</comment>
<keyword evidence="12" id="KW-0472">Membrane</keyword>
<dbReference type="Pfam" id="PF01363">
    <property type="entry name" value="FYVE"/>
    <property type="match status" value="1"/>
</dbReference>
<dbReference type="InterPro" id="IPR035979">
    <property type="entry name" value="RBD_domain_sf"/>
</dbReference>
<evidence type="ECO:0000256" key="19">
    <source>
        <dbReference type="SAM" id="MobiDB-lite"/>
    </source>
</evidence>
<dbReference type="InterPro" id="IPR010569">
    <property type="entry name" value="Myotubularin-like_Pase_dom"/>
</dbReference>
<keyword evidence="24" id="KW-1185">Reference proteome</keyword>
<feature type="domain" description="FYVE-type" evidence="21">
    <location>
        <begin position="859"/>
        <end position="910"/>
    </location>
</feature>
<dbReference type="SUPFAM" id="SSF50729">
    <property type="entry name" value="PH domain-like"/>
    <property type="match status" value="1"/>
</dbReference>
<dbReference type="InterPro" id="IPR003595">
    <property type="entry name" value="Tyr_Pase_cat"/>
</dbReference>
<evidence type="ECO:0000256" key="10">
    <source>
        <dbReference type="ARBA" id="ARBA00022884"/>
    </source>
</evidence>
<dbReference type="EC" id="3.1.3.95" evidence="4"/>
<dbReference type="CDD" id="cd14532">
    <property type="entry name" value="PTP-MTMR6-like"/>
    <property type="match status" value="1"/>
</dbReference>
<feature type="active site" description="Phosphocysteine intermediate" evidence="15">
    <location>
        <position position="570"/>
    </location>
</feature>
<dbReference type="InterPro" id="IPR048994">
    <property type="entry name" value="PH-GRAM_MTMR6-9"/>
</dbReference>
<evidence type="ECO:0000256" key="8">
    <source>
        <dbReference type="ARBA" id="ARBA00022801"/>
    </source>
</evidence>
<evidence type="ECO:0000256" key="17">
    <source>
        <dbReference type="PROSITE-ProRule" id="PRU00091"/>
    </source>
</evidence>
<dbReference type="AlphaFoldDB" id="A0A9P0G6H3"/>
<dbReference type="InterPro" id="IPR011011">
    <property type="entry name" value="Znf_FYVE_PHD"/>
</dbReference>
<dbReference type="InterPro" id="IPR000504">
    <property type="entry name" value="RRM_dom"/>
</dbReference>
<dbReference type="InterPro" id="IPR034215">
    <property type="entry name" value="RBM42_RRM"/>
</dbReference>
<dbReference type="InterPro" id="IPR030564">
    <property type="entry name" value="Myotubularin"/>
</dbReference>
<dbReference type="SUPFAM" id="SSF57903">
    <property type="entry name" value="FYVE/PHD zinc finger"/>
    <property type="match status" value="1"/>
</dbReference>
<evidence type="ECO:0000313" key="24">
    <source>
        <dbReference type="Proteomes" id="UP001153636"/>
    </source>
</evidence>
<sequence length="915" mass="104591">MDKNKFRNMEDEMSRFEAEISGQSLMNGYGPTYIPGFGTIPPPPTPPMLIPHQVSKGAKRYDHHTYSSNPIIAQPAVVSAKPTLYAPPKLTATSTVQPAPTQQPMDFMALQSEVEKKLKKLKNEKVSAELAISQGKASSALQSFGPEDYKRKSSKNRKLMRTAGGQTWEDSSLSDWPDDDFRIFCGDLGNDVTDELLTRTFNKFPSFLRAKVIRDKRTNKSKGYGFVSFKDPADFTKAMKEMNGKVENVRMLDRYSKIPSQGTLYLTATHLIFNEPEVKKETWIPHMHIASLDKLPLSTTGSPLLIRTKTFLSVTFVVPRERDCHDVYVSLQQLSQPYSYEELYCFSYTPPAEEIQKYVGWNFYDLQSEYQRMGVPNDQWAMTKLNRNYELCDTYPQVLYIPGKASNSILTGSSRFRSKGRLPVLSYLYKNKASISRCSQPLSGFSARCLEDEKMLNQVLKTNPNATYMCVVDTRPKINAMANRAAGKGYENEAFYENIKFHFLGIENIHVMRNSLSKVVETCEQRNPTMASFLGGLESSGWLRHIKSILDTSLFISESLLEGISVLVHCSDGWDRTAQVCSLASILLDPFYRTLSGYQTLIEKDWLAFGHKFSERCGHIQTENKEMSPIFTQLLDATWQLMQQFPMSFQFNETFLFTLHDHVHSCQFGTFVGNCEKDRVEMRLSERTYSLWGYMANHLNEYLNPLYSTEESPEVLIPNLIPQNIKFWRSMYCRFESGIHPREPQADLLLVTSDYVFSLDEHVKYLTKRLSSVKSLITRTVDKKKNKPKRDQLCNNVYLDNKMEYEKKASKEMQSADQDHPLKNQNKSDDLLDMDLLVKEIDSVAVDWKLLRTATECSCSLSLDQLSKKMHCRKCGEIFCQRCITKKIVLPGHNSQIPVPVCKPCFDTVATSAQT</sequence>
<dbReference type="SMART" id="SM00360">
    <property type="entry name" value="RRM"/>
    <property type="match status" value="1"/>
</dbReference>
<dbReference type="Gene3D" id="3.30.40.10">
    <property type="entry name" value="Zinc/RING finger domain, C3HC4 (zinc finger)"/>
    <property type="match status" value="1"/>
</dbReference>
<proteinExistence type="inferred from homology"/>
<keyword evidence="8" id="KW-0378">Hydrolase</keyword>
<feature type="binding site" evidence="16">
    <location>
        <begin position="570"/>
        <end position="576"/>
    </location>
    <ligand>
        <name>substrate</name>
    </ligand>
</feature>
<evidence type="ECO:0000256" key="5">
    <source>
        <dbReference type="ARBA" id="ARBA00015192"/>
    </source>
</evidence>
<dbReference type="PROSITE" id="PS50178">
    <property type="entry name" value="ZF_FYVE"/>
    <property type="match status" value="1"/>
</dbReference>
<dbReference type="InterPro" id="IPR029021">
    <property type="entry name" value="Prot-tyrosine_phosphatase-like"/>
</dbReference>
<dbReference type="PROSITE" id="PS51339">
    <property type="entry name" value="PPASE_MYOTUBULARIN"/>
    <property type="match status" value="1"/>
</dbReference>
<dbReference type="GO" id="GO:0003723">
    <property type="term" value="F:RNA binding"/>
    <property type="evidence" value="ECO:0007669"/>
    <property type="project" value="UniProtKB-UniRule"/>
</dbReference>